<evidence type="ECO:0000313" key="1">
    <source>
        <dbReference type="EMBL" id="VFJ94045.1"/>
    </source>
</evidence>
<gene>
    <name evidence="1" type="ORF">BECKLFY1418A_GA0070994_103627</name>
</gene>
<accession>A0A450UND8</accession>
<reference evidence="1" key="1">
    <citation type="submission" date="2019-02" db="EMBL/GenBank/DDBJ databases">
        <authorList>
            <person name="Gruber-Vodicka R. H."/>
            <person name="Seah K. B. B."/>
        </authorList>
    </citation>
    <scope>NUCLEOTIDE SEQUENCE</scope>
    <source>
        <strain evidence="1">BECK_M6</strain>
    </source>
</reference>
<name>A0A450UND8_9GAMM</name>
<protein>
    <submittedName>
        <fullName evidence="1">Uncharacterized protein</fullName>
    </submittedName>
</protein>
<dbReference type="EMBL" id="CAADFH010000036">
    <property type="protein sequence ID" value="VFJ94045.1"/>
    <property type="molecule type" value="Genomic_DNA"/>
</dbReference>
<dbReference type="AlphaFoldDB" id="A0A450UND8"/>
<proteinExistence type="predicted"/>
<sequence>MMWHRIVMINDVDFGPIDAVWIAPEGAQLLLLTRERTLYWDVREDRALWSIREKAGGDGISPDGRIYRDLSSGLFYPVLGPHGGRQLHTHPIGGRIDVHDAVVVTAPDGTTHSLSHEGCSNDGSFGNWRIVTFCESGDHILIAGPRCLVVYAIPSRQST</sequence>
<organism evidence="1">
    <name type="scientific">Candidatus Kentrum sp. LFY</name>
    <dbReference type="NCBI Taxonomy" id="2126342"/>
    <lineage>
        <taxon>Bacteria</taxon>
        <taxon>Pseudomonadati</taxon>
        <taxon>Pseudomonadota</taxon>
        <taxon>Gammaproteobacteria</taxon>
        <taxon>Candidatus Kentrum</taxon>
    </lineage>
</organism>